<evidence type="ECO:0000256" key="4">
    <source>
        <dbReference type="ARBA" id="ARBA00022553"/>
    </source>
</evidence>
<accession>A0A401FJW4</accession>
<dbReference type="InterPro" id="IPR003594">
    <property type="entry name" value="HATPase_dom"/>
</dbReference>
<dbReference type="CDD" id="cd00075">
    <property type="entry name" value="HATPase"/>
    <property type="match status" value="1"/>
</dbReference>
<dbReference type="FunFam" id="3.30.565.10:FF:000006">
    <property type="entry name" value="Sensor histidine kinase WalK"/>
    <property type="match status" value="1"/>
</dbReference>
<evidence type="ECO:0000256" key="1">
    <source>
        <dbReference type="ARBA" id="ARBA00000085"/>
    </source>
</evidence>
<dbReference type="EC" id="2.7.13.3" evidence="3"/>
<evidence type="ECO:0000256" key="5">
    <source>
        <dbReference type="ARBA" id="ARBA00022679"/>
    </source>
</evidence>
<dbReference type="GO" id="GO:0000155">
    <property type="term" value="F:phosphorelay sensor kinase activity"/>
    <property type="evidence" value="ECO:0007669"/>
    <property type="project" value="InterPro"/>
</dbReference>
<dbReference type="PRINTS" id="PR00344">
    <property type="entry name" value="BCTRLSENSOR"/>
</dbReference>
<comment type="catalytic activity">
    <reaction evidence="1">
        <text>ATP + protein L-histidine = ADP + protein N-phospho-L-histidine.</text>
        <dbReference type="EC" id="2.7.13.3"/>
    </reaction>
</comment>
<keyword evidence="5 10" id="KW-0808">Transferase</keyword>
<reference evidence="10 11" key="1">
    <citation type="submission" date="2017-11" db="EMBL/GenBank/DDBJ databases">
        <title>Draft Genome Sequence of Lactobacillus curieae NBRC 111893 isolated from Koso, a Japanese sugar-Vegetable Fermented Beverage.</title>
        <authorList>
            <person name="Chiou T.Y."/>
            <person name="Oshima K."/>
            <person name="Suda W."/>
            <person name="Hattori M."/>
            <person name="Takahashi T."/>
        </authorList>
    </citation>
    <scope>NUCLEOTIDE SEQUENCE [LARGE SCALE GENOMIC DNA]</scope>
    <source>
        <strain evidence="10 11">NBRC111893</strain>
    </source>
</reference>
<dbReference type="PROSITE" id="PS50109">
    <property type="entry name" value="HIS_KIN"/>
    <property type="match status" value="1"/>
</dbReference>
<dbReference type="SMART" id="SM00388">
    <property type="entry name" value="HisKA"/>
    <property type="match status" value="1"/>
</dbReference>
<evidence type="ECO:0000256" key="3">
    <source>
        <dbReference type="ARBA" id="ARBA00012438"/>
    </source>
</evidence>
<dbReference type="InterPro" id="IPR003661">
    <property type="entry name" value="HisK_dim/P_dom"/>
</dbReference>
<dbReference type="GO" id="GO:0005886">
    <property type="term" value="C:plasma membrane"/>
    <property type="evidence" value="ECO:0007669"/>
    <property type="project" value="TreeGrafter"/>
</dbReference>
<dbReference type="Gene3D" id="1.10.287.130">
    <property type="match status" value="1"/>
</dbReference>
<organism evidence="10 11">
    <name type="scientific">Lentilactobacillus kosonis</name>
    <dbReference type="NCBI Taxonomy" id="2810561"/>
    <lineage>
        <taxon>Bacteria</taxon>
        <taxon>Bacillati</taxon>
        <taxon>Bacillota</taxon>
        <taxon>Bacilli</taxon>
        <taxon>Lactobacillales</taxon>
        <taxon>Lactobacillaceae</taxon>
        <taxon>Lentilactobacillus</taxon>
    </lineage>
</organism>
<dbReference type="Pfam" id="PF00512">
    <property type="entry name" value="HisKA"/>
    <property type="match status" value="1"/>
</dbReference>
<keyword evidence="4" id="KW-0597">Phosphoprotein</keyword>
<proteinExistence type="predicted"/>
<keyword evidence="8" id="KW-0472">Membrane</keyword>
<gene>
    <name evidence="10" type="ORF">NBRC111893_821</name>
</gene>
<dbReference type="SUPFAM" id="SSF47384">
    <property type="entry name" value="Homodimeric domain of signal transducing histidine kinase"/>
    <property type="match status" value="1"/>
</dbReference>
<dbReference type="SMART" id="SM00387">
    <property type="entry name" value="HATPase_c"/>
    <property type="match status" value="1"/>
</dbReference>
<dbReference type="PANTHER" id="PTHR45453:SF1">
    <property type="entry name" value="PHOSPHATE REGULON SENSOR PROTEIN PHOR"/>
    <property type="match status" value="1"/>
</dbReference>
<keyword evidence="7" id="KW-0902">Two-component regulatory system</keyword>
<comment type="caution">
    <text evidence="10">The sequence shown here is derived from an EMBL/GenBank/DDBJ whole genome shotgun (WGS) entry which is preliminary data.</text>
</comment>
<dbReference type="FunFam" id="1.10.287.130:FF:000001">
    <property type="entry name" value="Two-component sensor histidine kinase"/>
    <property type="match status" value="1"/>
</dbReference>
<dbReference type="InterPro" id="IPR036097">
    <property type="entry name" value="HisK_dim/P_sf"/>
</dbReference>
<dbReference type="Gene3D" id="3.30.450.20">
    <property type="entry name" value="PAS domain"/>
    <property type="match status" value="1"/>
</dbReference>
<evidence type="ECO:0000259" key="9">
    <source>
        <dbReference type="PROSITE" id="PS50109"/>
    </source>
</evidence>
<dbReference type="InterPro" id="IPR005467">
    <property type="entry name" value="His_kinase_dom"/>
</dbReference>
<name>A0A401FJW4_9LACO</name>
<dbReference type="InterPro" id="IPR050351">
    <property type="entry name" value="BphY/WalK/GraS-like"/>
</dbReference>
<evidence type="ECO:0000256" key="6">
    <source>
        <dbReference type="ARBA" id="ARBA00022777"/>
    </source>
</evidence>
<comment type="subcellular location">
    <subcellularLocation>
        <location evidence="2">Membrane</location>
    </subcellularLocation>
</comment>
<evidence type="ECO:0000256" key="2">
    <source>
        <dbReference type="ARBA" id="ARBA00004370"/>
    </source>
</evidence>
<dbReference type="InterPro" id="IPR036890">
    <property type="entry name" value="HATPase_C_sf"/>
</dbReference>
<sequence>MFILIQNHQDNRVIYRLHGAVKSLNLKTSAQPVLVKPDDNYKDLADEINELAASQNKQIQYSSMANNELLKIINTLPVGVMVINQNSDVIFANPQMGDILDRKISREAHPYTIDIVNYKMLTMIDNVFNSHQSVRSEITAATDGTKTIDTQVVYSRINSSFHVIVIAYDISDVINITQMQVDFLRNASHELKTPVTAISGFAKTLLDGAKDDPEVLTEFLEIINQQSDQLTSLINDILTISHIQKDEIQTSDSVRLKDFVDQELMTQSTQIKQHNLEIQNLIDETFEVTMAFDSLQRIVRNLISNAVKYNRDGGQIIINAYSQGNFWYFSVKDTGIGISQRDLSRIFERFYRSDESRNKQQIPGTGLGLSIVNELVESLSGKITVKSQRGVGSTFTVRLPKEN</sequence>
<keyword evidence="6" id="KW-0418">Kinase</keyword>
<dbReference type="GO" id="GO:0016036">
    <property type="term" value="P:cellular response to phosphate starvation"/>
    <property type="evidence" value="ECO:0007669"/>
    <property type="project" value="TreeGrafter"/>
</dbReference>
<dbReference type="GO" id="GO:0004721">
    <property type="term" value="F:phosphoprotein phosphatase activity"/>
    <property type="evidence" value="ECO:0007669"/>
    <property type="project" value="TreeGrafter"/>
</dbReference>
<feature type="domain" description="Histidine kinase" evidence="9">
    <location>
        <begin position="186"/>
        <end position="403"/>
    </location>
</feature>
<dbReference type="Proteomes" id="UP000286974">
    <property type="component" value="Unassembled WGS sequence"/>
</dbReference>
<protein>
    <recommendedName>
        <fullName evidence="3">histidine kinase</fullName>
        <ecNumber evidence="3">2.7.13.3</ecNumber>
    </recommendedName>
</protein>
<evidence type="ECO:0000313" key="10">
    <source>
        <dbReference type="EMBL" id="GAY72675.1"/>
    </source>
</evidence>
<dbReference type="InterPro" id="IPR004358">
    <property type="entry name" value="Sig_transdc_His_kin-like_C"/>
</dbReference>
<dbReference type="AlphaFoldDB" id="A0A401FJW4"/>
<evidence type="ECO:0000256" key="8">
    <source>
        <dbReference type="ARBA" id="ARBA00023136"/>
    </source>
</evidence>
<dbReference type="SUPFAM" id="SSF55874">
    <property type="entry name" value="ATPase domain of HSP90 chaperone/DNA topoisomerase II/histidine kinase"/>
    <property type="match status" value="1"/>
</dbReference>
<dbReference type="PANTHER" id="PTHR45453">
    <property type="entry name" value="PHOSPHATE REGULON SENSOR PROTEIN PHOR"/>
    <property type="match status" value="1"/>
</dbReference>
<evidence type="ECO:0000313" key="11">
    <source>
        <dbReference type="Proteomes" id="UP000286974"/>
    </source>
</evidence>
<evidence type="ECO:0000256" key="7">
    <source>
        <dbReference type="ARBA" id="ARBA00023012"/>
    </source>
</evidence>
<dbReference type="Gene3D" id="3.30.565.10">
    <property type="entry name" value="Histidine kinase-like ATPase, C-terminal domain"/>
    <property type="match status" value="1"/>
</dbReference>
<dbReference type="Pfam" id="PF02518">
    <property type="entry name" value="HATPase_c"/>
    <property type="match status" value="1"/>
</dbReference>
<dbReference type="EMBL" id="BEXA01000002">
    <property type="protein sequence ID" value="GAY72675.1"/>
    <property type="molecule type" value="Genomic_DNA"/>
</dbReference>
<keyword evidence="11" id="KW-1185">Reference proteome</keyword>
<dbReference type="CDD" id="cd00082">
    <property type="entry name" value="HisKA"/>
    <property type="match status" value="1"/>
</dbReference>